<dbReference type="AlphaFoldDB" id="A0ABD3NTK3"/>
<dbReference type="InterPro" id="IPR031107">
    <property type="entry name" value="Small_HSP"/>
</dbReference>
<dbReference type="CDD" id="cd06464">
    <property type="entry name" value="ACD_sHsps-like"/>
    <property type="match status" value="1"/>
</dbReference>
<dbReference type="Proteomes" id="UP001530315">
    <property type="component" value="Unassembled WGS sequence"/>
</dbReference>
<gene>
    <name evidence="5" type="ORF">ACHAW5_011127</name>
</gene>
<name>A0ABD3NTK3_9STRA</name>
<evidence type="ECO:0000313" key="6">
    <source>
        <dbReference type="Proteomes" id="UP001530315"/>
    </source>
</evidence>
<dbReference type="PANTHER" id="PTHR11527">
    <property type="entry name" value="HEAT-SHOCK PROTEIN 20 FAMILY MEMBER"/>
    <property type="match status" value="1"/>
</dbReference>
<dbReference type="Pfam" id="PF00011">
    <property type="entry name" value="HSP20"/>
    <property type="match status" value="1"/>
</dbReference>
<dbReference type="Gene3D" id="2.60.40.790">
    <property type="match status" value="1"/>
</dbReference>
<evidence type="ECO:0000259" key="4">
    <source>
        <dbReference type="PROSITE" id="PS01031"/>
    </source>
</evidence>
<proteinExistence type="inferred from homology"/>
<dbReference type="InterPro" id="IPR008978">
    <property type="entry name" value="HSP20-like_chaperone"/>
</dbReference>
<dbReference type="SUPFAM" id="SSF49764">
    <property type="entry name" value="HSP20-like chaperones"/>
    <property type="match status" value="1"/>
</dbReference>
<accession>A0ABD3NTK3</accession>
<organism evidence="5 6">
    <name type="scientific">Stephanodiscus triporus</name>
    <dbReference type="NCBI Taxonomy" id="2934178"/>
    <lineage>
        <taxon>Eukaryota</taxon>
        <taxon>Sar</taxon>
        <taxon>Stramenopiles</taxon>
        <taxon>Ochrophyta</taxon>
        <taxon>Bacillariophyta</taxon>
        <taxon>Coscinodiscophyceae</taxon>
        <taxon>Thalassiosirophycidae</taxon>
        <taxon>Stephanodiscales</taxon>
        <taxon>Stephanodiscaceae</taxon>
        <taxon>Stephanodiscus</taxon>
    </lineage>
</organism>
<keyword evidence="1" id="KW-0346">Stress response</keyword>
<evidence type="ECO:0000256" key="3">
    <source>
        <dbReference type="RuleBase" id="RU003616"/>
    </source>
</evidence>
<comment type="similarity">
    <text evidence="2 3">Belongs to the small heat shock protein (HSP20) family.</text>
</comment>
<comment type="caution">
    <text evidence="5">The sequence shown here is derived from an EMBL/GenBank/DDBJ whole genome shotgun (WGS) entry which is preliminary data.</text>
</comment>
<dbReference type="PROSITE" id="PS01031">
    <property type="entry name" value="SHSP"/>
    <property type="match status" value="1"/>
</dbReference>
<dbReference type="InterPro" id="IPR002068">
    <property type="entry name" value="A-crystallin/Hsp20_dom"/>
</dbReference>
<keyword evidence="6" id="KW-1185">Reference proteome</keyword>
<dbReference type="EMBL" id="JALLAZ020001244">
    <property type="protein sequence ID" value="KAL3778056.1"/>
    <property type="molecule type" value="Genomic_DNA"/>
</dbReference>
<evidence type="ECO:0000256" key="1">
    <source>
        <dbReference type="ARBA" id="ARBA00023016"/>
    </source>
</evidence>
<sequence>MRSLTFWDPRSIFAAFDDDFFADPYFPPPSPPFFGSRFQADAVRHLSSPRYKVTESDKEFRLSVDVPGVKQDDMTIELENDGRVLRMSGGRRSGADASREGYNFDGRFALGKNLDTSKITAHLSDGVLVLTAPKREEVPPVRQVIPIIRGEPPALMGAIMDPTKHSKL</sequence>
<evidence type="ECO:0000313" key="5">
    <source>
        <dbReference type="EMBL" id="KAL3778056.1"/>
    </source>
</evidence>
<evidence type="ECO:0000256" key="2">
    <source>
        <dbReference type="PROSITE-ProRule" id="PRU00285"/>
    </source>
</evidence>
<reference evidence="5 6" key="1">
    <citation type="submission" date="2024-10" db="EMBL/GenBank/DDBJ databases">
        <title>Updated reference genomes for cyclostephanoid diatoms.</title>
        <authorList>
            <person name="Roberts W.R."/>
            <person name="Alverson A.J."/>
        </authorList>
    </citation>
    <scope>NUCLEOTIDE SEQUENCE [LARGE SCALE GENOMIC DNA]</scope>
    <source>
        <strain evidence="5 6">AJA276-08</strain>
    </source>
</reference>
<protein>
    <recommendedName>
        <fullName evidence="4">SHSP domain-containing protein</fullName>
    </recommendedName>
</protein>
<feature type="domain" description="SHSP" evidence="4">
    <location>
        <begin position="42"/>
        <end position="150"/>
    </location>
</feature>